<evidence type="ECO:0000256" key="6">
    <source>
        <dbReference type="ARBA" id="ARBA00023002"/>
    </source>
</evidence>
<keyword evidence="5 12" id="KW-1133">Transmembrane helix</keyword>
<name>A0ABU3NKB2_9CHLR</name>
<reference evidence="13 14" key="1">
    <citation type="submission" date="2023-07" db="EMBL/GenBank/DDBJ databases">
        <title>Novel species of Thermanaerothrix with wide hydrolytic capabilities.</title>
        <authorList>
            <person name="Zayulina K.S."/>
            <person name="Podosokorskaya O.A."/>
            <person name="Elcheninov A.G."/>
        </authorList>
    </citation>
    <scope>NUCLEOTIDE SEQUENCE [LARGE SCALE GENOMIC DNA]</scope>
    <source>
        <strain evidence="13 14">4228-RoL</strain>
    </source>
</reference>
<keyword evidence="3 12" id="KW-0812">Transmembrane</keyword>
<comment type="caution">
    <text evidence="13">The sequence shown here is derived from an EMBL/GenBank/DDBJ whole genome shotgun (WGS) entry which is preliminary data.</text>
</comment>
<dbReference type="RefSeq" id="WP_315623943.1">
    <property type="nucleotide sequence ID" value="NZ_JAUHMF010000001.1"/>
</dbReference>
<keyword evidence="14" id="KW-1185">Reference proteome</keyword>
<accession>A0ABU3NKB2</accession>
<organism evidence="13 14">
    <name type="scientific">Thermanaerothrix solaris</name>
    <dbReference type="NCBI Taxonomy" id="3058434"/>
    <lineage>
        <taxon>Bacteria</taxon>
        <taxon>Bacillati</taxon>
        <taxon>Chloroflexota</taxon>
        <taxon>Anaerolineae</taxon>
        <taxon>Anaerolineales</taxon>
        <taxon>Anaerolineaceae</taxon>
        <taxon>Thermanaerothrix</taxon>
    </lineage>
</organism>
<evidence type="ECO:0000256" key="5">
    <source>
        <dbReference type="ARBA" id="ARBA00022989"/>
    </source>
</evidence>
<gene>
    <name evidence="13" type="ORF">QYE77_03355</name>
</gene>
<evidence type="ECO:0000256" key="10">
    <source>
        <dbReference type="ARBA" id="ARBA00023157"/>
    </source>
</evidence>
<dbReference type="PANTHER" id="PTHR35457">
    <property type="entry name" value="HEME A SYNTHASE"/>
    <property type="match status" value="1"/>
</dbReference>
<evidence type="ECO:0000256" key="12">
    <source>
        <dbReference type="SAM" id="Phobius"/>
    </source>
</evidence>
<feature type="transmembrane region" description="Helical" evidence="12">
    <location>
        <begin position="7"/>
        <end position="24"/>
    </location>
</feature>
<evidence type="ECO:0000256" key="8">
    <source>
        <dbReference type="ARBA" id="ARBA00023133"/>
    </source>
</evidence>
<feature type="transmembrane region" description="Helical" evidence="12">
    <location>
        <begin position="215"/>
        <end position="235"/>
    </location>
</feature>
<evidence type="ECO:0000256" key="2">
    <source>
        <dbReference type="ARBA" id="ARBA00022475"/>
    </source>
</evidence>
<evidence type="ECO:0000256" key="9">
    <source>
        <dbReference type="ARBA" id="ARBA00023136"/>
    </source>
</evidence>
<evidence type="ECO:0000256" key="4">
    <source>
        <dbReference type="ARBA" id="ARBA00022723"/>
    </source>
</evidence>
<dbReference type="PANTHER" id="PTHR35457:SF1">
    <property type="entry name" value="HEME A SYNTHASE"/>
    <property type="match status" value="1"/>
</dbReference>
<evidence type="ECO:0000256" key="7">
    <source>
        <dbReference type="ARBA" id="ARBA00023004"/>
    </source>
</evidence>
<dbReference type="InterPro" id="IPR050450">
    <property type="entry name" value="COX15/CtaA_HemeA_synthase"/>
</dbReference>
<keyword evidence="2" id="KW-1003">Cell membrane</keyword>
<feature type="transmembrane region" description="Helical" evidence="12">
    <location>
        <begin position="247"/>
        <end position="268"/>
    </location>
</feature>
<dbReference type="InterPro" id="IPR003780">
    <property type="entry name" value="COX15/CtaA_fam"/>
</dbReference>
<keyword evidence="8" id="KW-0350">Heme biosynthesis</keyword>
<dbReference type="Pfam" id="PF02628">
    <property type="entry name" value="COX15-CtaA"/>
    <property type="match status" value="1"/>
</dbReference>
<sequence>MKTFQRFAWVVLGYNVLVILWGAYVRATGSGAGCGSHWPLCNGEVLPRAPQIETLIEFTHRVTSGLALLLVLGLVALAIKTYSRSHPVRWMSYAVLFFTLTEALIGAGLVLFELVAQNTSLERAWAMSLHLLNTLLLLAALTLTAWFSRWLEGQGWDWNPSHLGLFLGAWLGMGLLGVSGAITALGDTLFPVSSLREGLAQDVSPVAHVFVRLRVFHPFIAVVVGLYIIGVVLRVKGKEKRSGLEGTTLIALILLQWAIGVINVVLLAPVAIQLLHLLITDLIWIALVLTSVQVLVRPRLLEGVSYHSVQNGVNPRPQQS</sequence>
<evidence type="ECO:0000256" key="3">
    <source>
        <dbReference type="ARBA" id="ARBA00022692"/>
    </source>
</evidence>
<dbReference type="EMBL" id="JAUHMF010000001">
    <property type="protein sequence ID" value="MDT8897290.1"/>
    <property type="molecule type" value="Genomic_DNA"/>
</dbReference>
<feature type="transmembrane region" description="Helical" evidence="12">
    <location>
        <begin position="124"/>
        <end position="151"/>
    </location>
</feature>
<keyword evidence="9 12" id="KW-0472">Membrane</keyword>
<proteinExistence type="predicted"/>
<dbReference type="Proteomes" id="UP001254165">
    <property type="component" value="Unassembled WGS sequence"/>
</dbReference>
<evidence type="ECO:0000256" key="11">
    <source>
        <dbReference type="ARBA" id="ARBA00023444"/>
    </source>
</evidence>
<feature type="transmembrane region" description="Helical" evidence="12">
    <location>
        <begin position="58"/>
        <end position="79"/>
    </location>
</feature>
<protein>
    <submittedName>
        <fullName evidence="13">COX15/CtaA family protein</fullName>
    </submittedName>
</protein>
<evidence type="ECO:0000313" key="14">
    <source>
        <dbReference type="Proteomes" id="UP001254165"/>
    </source>
</evidence>
<evidence type="ECO:0000256" key="1">
    <source>
        <dbReference type="ARBA" id="ARBA00004141"/>
    </source>
</evidence>
<feature type="transmembrane region" description="Helical" evidence="12">
    <location>
        <begin position="91"/>
        <end position="112"/>
    </location>
</feature>
<keyword evidence="7" id="KW-0408">Iron</keyword>
<keyword evidence="4" id="KW-0479">Metal-binding</keyword>
<evidence type="ECO:0000313" key="13">
    <source>
        <dbReference type="EMBL" id="MDT8897290.1"/>
    </source>
</evidence>
<keyword evidence="10" id="KW-1015">Disulfide bond</keyword>
<keyword evidence="6" id="KW-0560">Oxidoreductase</keyword>
<comment type="pathway">
    <text evidence="11">Porphyrin-containing compound metabolism.</text>
</comment>
<feature type="transmembrane region" description="Helical" evidence="12">
    <location>
        <begin position="274"/>
        <end position="296"/>
    </location>
</feature>
<comment type="subcellular location">
    <subcellularLocation>
        <location evidence="1">Membrane</location>
        <topology evidence="1">Multi-pass membrane protein</topology>
    </subcellularLocation>
</comment>
<feature type="transmembrane region" description="Helical" evidence="12">
    <location>
        <begin position="163"/>
        <end position="185"/>
    </location>
</feature>